<dbReference type="InterPro" id="IPR000719">
    <property type="entry name" value="Prot_kinase_dom"/>
</dbReference>
<gene>
    <name evidence="7" type="ORF">PSON_ATCC_30995.1.T0030155</name>
</gene>
<sequence>MSNQQQSGNEKSKSKSQKLQTMELNGKNYILLDKYFYNPDDVIGEGAFGKVYRGFNIQAQNKENDKECAIKKMELPENMALMSDREKMTLDAVRKEICALKLLKHPNIVRLYDVKKLQNVIYMVMELCNEKSLSEFIKENKDITEPEIRYKFGEILNGFKYLRSKKVIHRDVKPENILIRKGVLKIADFGFAKQHNSKAQLHSYLGTRATIAPQVILGDYTDKCDIWSLGATLYFMCFKKYPYKEFYASEIKLMELMKRDFIEFPKAGMQVSQPLQQIIVQMMRYREEDRIDWNDLFACPLFQNKLLKEMGLNIFEYHEPQDDTADINDDKIDDTKIDDFDFEMIENSEQYIEKFQENAPVVIDQAEKQRKNEEIFSKLISRLTFEKGKCMFLRLLSQRLKEYELSLANKLIFEKSKVDISDHLKSLRFGLNKFELIINRGLMEWMEVNKSFKYYFCQDLINPIGVNDTDWENFLTEGQDREKIKKALEKELHITQQYVYNASQAQLQQFQQMNEKAFQRLNVNKEFMSSNFECNKNFFKVLYDLSLGLARLLFPEIVKIRNNLDSLHKVLPTLVLIDDLFILLTLDSVFSHTDSTLVNYTAFFELRKKNYSEDQIMYRTMYQRVMRAYEVFFE</sequence>
<keyword evidence="4 5" id="KW-0067">ATP-binding</keyword>
<dbReference type="Proteomes" id="UP000692954">
    <property type="component" value="Unassembled WGS sequence"/>
</dbReference>
<evidence type="ECO:0000256" key="5">
    <source>
        <dbReference type="PROSITE-ProRule" id="PRU10141"/>
    </source>
</evidence>
<evidence type="ECO:0000313" key="7">
    <source>
        <dbReference type="EMBL" id="CAD8048299.1"/>
    </source>
</evidence>
<evidence type="ECO:0000313" key="8">
    <source>
        <dbReference type="Proteomes" id="UP000692954"/>
    </source>
</evidence>
<name>A0A8S1JZ37_9CILI</name>
<organism evidence="7 8">
    <name type="scientific">Paramecium sonneborni</name>
    <dbReference type="NCBI Taxonomy" id="65129"/>
    <lineage>
        <taxon>Eukaryota</taxon>
        <taxon>Sar</taxon>
        <taxon>Alveolata</taxon>
        <taxon>Ciliophora</taxon>
        <taxon>Intramacronucleata</taxon>
        <taxon>Oligohymenophorea</taxon>
        <taxon>Peniculida</taxon>
        <taxon>Parameciidae</taxon>
        <taxon>Paramecium</taxon>
    </lineage>
</organism>
<dbReference type="GO" id="GO:0010506">
    <property type="term" value="P:regulation of autophagy"/>
    <property type="evidence" value="ECO:0007669"/>
    <property type="project" value="InterPro"/>
</dbReference>
<dbReference type="EMBL" id="CAJJDN010000003">
    <property type="protein sequence ID" value="CAD8048299.1"/>
    <property type="molecule type" value="Genomic_DNA"/>
</dbReference>
<keyword evidence="1" id="KW-0808">Transferase</keyword>
<keyword evidence="2 5" id="KW-0547">Nucleotide-binding</keyword>
<dbReference type="AlphaFoldDB" id="A0A8S1JZ37"/>
<evidence type="ECO:0000256" key="2">
    <source>
        <dbReference type="ARBA" id="ARBA00022741"/>
    </source>
</evidence>
<evidence type="ECO:0000256" key="4">
    <source>
        <dbReference type="ARBA" id="ARBA00022840"/>
    </source>
</evidence>
<feature type="binding site" evidence="5">
    <location>
        <position position="72"/>
    </location>
    <ligand>
        <name>ATP</name>
        <dbReference type="ChEBI" id="CHEBI:30616"/>
    </ligand>
</feature>
<dbReference type="GO" id="GO:0000045">
    <property type="term" value="P:autophagosome assembly"/>
    <property type="evidence" value="ECO:0007669"/>
    <property type="project" value="TreeGrafter"/>
</dbReference>
<reference evidence="7" key="1">
    <citation type="submission" date="2021-01" db="EMBL/GenBank/DDBJ databases">
        <authorList>
            <consortium name="Genoscope - CEA"/>
            <person name="William W."/>
        </authorList>
    </citation>
    <scope>NUCLEOTIDE SEQUENCE</scope>
</reference>
<proteinExistence type="predicted"/>
<dbReference type="CDD" id="cd14014">
    <property type="entry name" value="STKc_PknB_like"/>
    <property type="match status" value="1"/>
</dbReference>
<evidence type="ECO:0000256" key="3">
    <source>
        <dbReference type="ARBA" id="ARBA00022777"/>
    </source>
</evidence>
<keyword evidence="8" id="KW-1185">Reference proteome</keyword>
<dbReference type="GO" id="GO:0005524">
    <property type="term" value="F:ATP binding"/>
    <property type="evidence" value="ECO:0007669"/>
    <property type="project" value="UniProtKB-UniRule"/>
</dbReference>
<dbReference type="InterPro" id="IPR017441">
    <property type="entry name" value="Protein_kinase_ATP_BS"/>
</dbReference>
<evidence type="ECO:0000256" key="1">
    <source>
        <dbReference type="ARBA" id="ARBA00022679"/>
    </source>
</evidence>
<evidence type="ECO:0000259" key="6">
    <source>
        <dbReference type="PROSITE" id="PS50011"/>
    </source>
</evidence>
<dbReference type="OrthoDB" id="284448at2759"/>
<comment type="caution">
    <text evidence="7">The sequence shown here is derived from an EMBL/GenBank/DDBJ whole genome shotgun (WGS) entry which is preliminary data.</text>
</comment>
<keyword evidence="3" id="KW-0418">Kinase</keyword>
<accession>A0A8S1JZ37</accession>
<dbReference type="GO" id="GO:0005776">
    <property type="term" value="C:autophagosome"/>
    <property type="evidence" value="ECO:0007669"/>
    <property type="project" value="TreeGrafter"/>
</dbReference>
<dbReference type="PROSITE" id="PS50011">
    <property type="entry name" value="PROTEIN_KINASE_DOM"/>
    <property type="match status" value="1"/>
</dbReference>
<protein>
    <recommendedName>
        <fullName evidence="6">Protein kinase domain-containing protein</fullName>
    </recommendedName>
</protein>
<dbReference type="GO" id="GO:0000407">
    <property type="term" value="C:phagophore assembly site"/>
    <property type="evidence" value="ECO:0007669"/>
    <property type="project" value="TreeGrafter"/>
</dbReference>
<dbReference type="SMART" id="SM00220">
    <property type="entry name" value="S_TKc"/>
    <property type="match status" value="1"/>
</dbReference>
<dbReference type="GO" id="GO:0004674">
    <property type="term" value="F:protein serine/threonine kinase activity"/>
    <property type="evidence" value="ECO:0007669"/>
    <property type="project" value="InterPro"/>
</dbReference>
<dbReference type="PROSITE" id="PS00107">
    <property type="entry name" value="PROTEIN_KINASE_ATP"/>
    <property type="match status" value="1"/>
</dbReference>
<dbReference type="GO" id="GO:0005829">
    <property type="term" value="C:cytosol"/>
    <property type="evidence" value="ECO:0007669"/>
    <property type="project" value="TreeGrafter"/>
</dbReference>
<dbReference type="PANTHER" id="PTHR24348:SF22">
    <property type="entry name" value="NON-SPECIFIC SERINE_THREONINE PROTEIN KINASE"/>
    <property type="match status" value="1"/>
</dbReference>
<dbReference type="InterPro" id="IPR045269">
    <property type="entry name" value="Atg1-like"/>
</dbReference>
<feature type="domain" description="Protein kinase" evidence="6">
    <location>
        <begin position="37"/>
        <end position="302"/>
    </location>
</feature>
<dbReference type="Pfam" id="PF00069">
    <property type="entry name" value="Pkinase"/>
    <property type="match status" value="1"/>
</dbReference>
<dbReference type="PROSITE" id="PS00108">
    <property type="entry name" value="PROTEIN_KINASE_ST"/>
    <property type="match status" value="1"/>
</dbReference>
<dbReference type="GO" id="GO:0016020">
    <property type="term" value="C:membrane"/>
    <property type="evidence" value="ECO:0007669"/>
    <property type="project" value="TreeGrafter"/>
</dbReference>
<dbReference type="InterPro" id="IPR008271">
    <property type="entry name" value="Ser/Thr_kinase_AS"/>
</dbReference>
<dbReference type="PANTHER" id="PTHR24348">
    <property type="entry name" value="SERINE/THREONINE-PROTEIN KINASE UNC-51-RELATED"/>
    <property type="match status" value="1"/>
</dbReference>